<keyword evidence="2" id="KW-1185">Reference proteome</keyword>
<dbReference type="STRING" id="29172.A0A0D8YG98"/>
<evidence type="ECO:0000313" key="2">
    <source>
        <dbReference type="Proteomes" id="UP000053766"/>
    </source>
</evidence>
<evidence type="ECO:0000313" key="1">
    <source>
        <dbReference type="EMBL" id="KJH53701.1"/>
    </source>
</evidence>
<reference evidence="1 2" key="1">
    <citation type="submission" date="2013-11" db="EMBL/GenBank/DDBJ databases">
        <title>Draft genome of the bovine lungworm Dictyocaulus viviparus.</title>
        <authorList>
            <person name="Mitreva M."/>
        </authorList>
    </citation>
    <scope>NUCLEOTIDE SEQUENCE [LARGE SCALE GENOMIC DNA]</scope>
    <source>
        <strain evidence="1 2">HannoverDv2000</strain>
    </source>
</reference>
<protein>
    <submittedName>
        <fullName evidence="1">Uncharacterized protein</fullName>
    </submittedName>
</protein>
<sequence>MKSTKAAKYVVSQLQSESLSVDHARLLISHLEKQPRIRFSSEDIALGKKALEAKGQVAKAKLLEKLRRKSHAYKRWLQTPLEQLEEEFVHICEDRDHNPAALNTIHEVILNKITSDKVINYVNVEHHLRIIKERNLRNPRIIELAKQMFSSAIRAALLEQKLDIVRKLWEVRISPLSVEDALTYVAMLVLDERLDEADIVSEDLRNSAQTITAGALQIVGDRLENYSDITKMRHLTQYFRSKFNLSPKQLLRIFSPVRLRHLKRLIEEGDLEKASQFMIEETIESNNAFGQYELAAAAIRAGNAGILKSLFDVVKRTHGKEVAFLDLAIIFLEEGRTEQAFKLLDRRQCDVVNVSRSIKDILRVAITGNLDEAIRRYNEFSESNDIPDWGVVKFSSVLVTNGLEEQSEKLLKQYYDEYGGVHRYVDSEKIRIELIDCLARNSSVKEEQVLAALVRVMDNSSKKSFQNALRFYRCLLDGKFCSNKDIYIELFAKQALQNHGVSEAIAELEKLKTFGRVKSLSRTFRLLLLHATKYGTPEEVSQVDVFINATSPLAARRLKGFVNLELGRSALFVESLQYAHIYQGNRLDHNDFSFMVELARKVKSVEVLEGLLHVSAVLLLSSKEKMTIYDELVKIYGKRDDVDNLQRILELVLSEPDKDSFRVTLERIAHFYRCMREDLPQRLQWALQV</sequence>
<dbReference type="AlphaFoldDB" id="A0A0D8YG98"/>
<accession>A0A0D8YG98</accession>
<dbReference type="Proteomes" id="UP000053766">
    <property type="component" value="Unassembled WGS sequence"/>
</dbReference>
<organism evidence="1 2">
    <name type="scientific">Dictyocaulus viviparus</name>
    <name type="common">Bovine lungworm</name>
    <dbReference type="NCBI Taxonomy" id="29172"/>
    <lineage>
        <taxon>Eukaryota</taxon>
        <taxon>Metazoa</taxon>
        <taxon>Ecdysozoa</taxon>
        <taxon>Nematoda</taxon>
        <taxon>Chromadorea</taxon>
        <taxon>Rhabditida</taxon>
        <taxon>Rhabditina</taxon>
        <taxon>Rhabditomorpha</taxon>
        <taxon>Strongyloidea</taxon>
        <taxon>Metastrongylidae</taxon>
        <taxon>Dictyocaulus</taxon>
    </lineage>
</organism>
<reference evidence="2" key="2">
    <citation type="journal article" date="2016" name="Sci. Rep.">
        <title>Dictyocaulus viviparus genome, variome and transcriptome elucidate lungworm biology and support future intervention.</title>
        <authorList>
            <person name="McNulty S.N."/>
            <person name="Strube C."/>
            <person name="Rosa B.A."/>
            <person name="Martin J.C."/>
            <person name="Tyagi R."/>
            <person name="Choi Y.J."/>
            <person name="Wang Q."/>
            <person name="Hallsworth Pepin K."/>
            <person name="Zhang X."/>
            <person name="Ozersky P."/>
            <person name="Wilson R.K."/>
            <person name="Sternberg P.W."/>
            <person name="Gasser R.B."/>
            <person name="Mitreva M."/>
        </authorList>
    </citation>
    <scope>NUCLEOTIDE SEQUENCE [LARGE SCALE GENOMIC DNA]</scope>
    <source>
        <strain evidence="2">HannoverDv2000</strain>
    </source>
</reference>
<dbReference type="EMBL" id="KN716150">
    <property type="protein sequence ID" value="KJH53701.1"/>
    <property type="molecule type" value="Genomic_DNA"/>
</dbReference>
<name>A0A0D8YG98_DICVI</name>
<gene>
    <name evidence="1" type="ORF">DICVIV_00130</name>
</gene>
<proteinExistence type="predicted"/>
<dbReference type="OrthoDB" id="5844176at2759"/>